<evidence type="ECO:0000313" key="1">
    <source>
        <dbReference type="EMBL" id="KKN60108.1"/>
    </source>
</evidence>
<gene>
    <name evidence="1" type="ORF">LCGC14_0535770</name>
</gene>
<reference evidence="1" key="1">
    <citation type="journal article" date="2015" name="Nature">
        <title>Complex archaea that bridge the gap between prokaryotes and eukaryotes.</title>
        <authorList>
            <person name="Spang A."/>
            <person name="Saw J.H."/>
            <person name="Jorgensen S.L."/>
            <person name="Zaremba-Niedzwiedzka K."/>
            <person name="Martijn J."/>
            <person name="Lind A.E."/>
            <person name="van Eijk R."/>
            <person name="Schleper C."/>
            <person name="Guy L."/>
            <person name="Ettema T.J."/>
        </authorList>
    </citation>
    <scope>NUCLEOTIDE SEQUENCE</scope>
</reference>
<dbReference type="EMBL" id="LAZR01000705">
    <property type="protein sequence ID" value="KKN60108.1"/>
    <property type="molecule type" value="Genomic_DNA"/>
</dbReference>
<dbReference type="AlphaFoldDB" id="A0A0F9V2J8"/>
<name>A0A0F9V2J8_9ZZZZ</name>
<sequence length="68" mass="7801">MTNLERLEKALEIRDALWVLYMIAERERIARISSELHGGEGGTPCRVCYKLADQILKERVKWLNVSGA</sequence>
<protein>
    <submittedName>
        <fullName evidence="1">Uncharacterized protein</fullName>
    </submittedName>
</protein>
<comment type="caution">
    <text evidence="1">The sequence shown here is derived from an EMBL/GenBank/DDBJ whole genome shotgun (WGS) entry which is preliminary data.</text>
</comment>
<accession>A0A0F9V2J8</accession>
<organism evidence="1">
    <name type="scientific">marine sediment metagenome</name>
    <dbReference type="NCBI Taxonomy" id="412755"/>
    <lineage>
        <taxon>unclassified sequences</taxon>
        <taxon>metagenomes</taxon>
        <taxon>ecological metagenomes</taxon>
    </lineage>
</organism>
<proteinExistence type="predicted"/>